<dbReference type="PANTHER" id="PTHR23058">
    <property type="entry name" value="PEROXISOMAL MEMBRANE PROTEIN PEX14"/>
    <property type="match status" value="1"/>
</dbReference>
<keyword evidence="3 7" id="KW-0576">Peroxisome</keyword>
<dbReference type="GO" id="GO:1990429">
    <property type="term" value="C:peroxisomal importomer complex"/>
    <property type="evidence" value="ECO:0007669"/>
    <property type="project" value="TreeGrafter"/>
</dbReference>
<evidence type="ECO:0000259" key="9">
    <source>
        <dbReference type="Pfam" id="PF04695"/>
    </source>
</evidence>
<evidence type="ECO:0000256" key="3">
    <source>
        <dbReference type="ARBA" id="ARBA00023140"/>
    </source>
</evidence>
<evidence type="ECO:0000256" key="2">
    <source>
        <dbReference type="ARBA" id="ARBA00023010"/>
    </source>
</evidence>
<feature type="region of interest" description="Disordered" evidence="8">
    <location>
        <begin position="64"/>
        <end position="141"/>
    </location>
</feature>
<dbReference type="InterPro" id="IPR006785">
    <property type="entry name" value="Pex14_N"/>
</dbReference>
<keyword evidence="7" id="KW-0472">Membrane</keyword>
<evidence type="ECO:0000256" key="8">
    <source>
        <dbReference type="SAM" id="MobiDB-lite"/>
    </source>
</evidence>
<keyword evidence="7" id="KW-0813">Transport</keyword>
<dbReference type="AlphaFoldDB" id="A0A0F4YRB1"/>
<dbReference type="InterPro" id="IPR036388">
    <property type="entry name" value="WH-like_DNA-bd_sf"/>
</dbReference>
<feature type="compositionally biased region" description="Basic and acidic residues" evidence="8">
    <location>
        <begin position="1"/>
        <end position="10"/>
    </location>
</feature>
<evidence type="ECO:0000256" key="6">
    <source>
        <dbReference type="ARBA" id="ARBA00046271"/>
    </source>
</evidence>
<dbReference type="OrthoDB" id="441517at2759"/>
<dbReference type="EMBL" id="LASV01000231">
    <property type="protein sequence ID" value="KKA20784.1"/>
    <property type="molecule type" value="Genomic_DNA"/>
</dbReference>
<comment type="subcellular location">
    <subcellularLocation>
        <location evidence="6 7">Peroxisome membrane</location>
    </subcellularLocation>
</comment>
<name>A0A0F4YRB1_RASE3</name>
<evidence type="ECO:0000256" key="5">
    <source>
        <dbReference type="ARBA" id="ARBA00029691"/>
    </source>
</evidence>
<keyword evidence="11" id="KW-1185">Reference proteome</keyword>
<dbReference type="GO" id="GO:0005102">
    <property type="term" value="F:signaling receptor binding"/>
    <property type="evidence" value="ECO:0007669"/>
    <property type="project" value="TreeGrafter"/>
</dbReference>
<feature type="domain" description="Peroxisome membrane anchor protein Pex14p N-terminal" evidence="9">
    <location>
        <begin position="36"/>
        <end position="79"/>
    </location>
</feature>
<dbReference type="GeneID" id="25317544"/>
<dbReference type="InterPro" id="IPR025655">
    <property type="entry name" value="PEX14"/>
</dbReference>
<evidence type="ECO:0000313" key="11">
    <source>
        <dbReference type="Proteomes" id="UP000053958"/>
    </source>
</evidence>
<dbReference type="RefSeq" id="XP_013327396.1">
    <property type="nucleotide sequence ID" value="XM_013471942.1"/>
</dbReference>
<evidence type="ECO:0000256" key="7">
    <source>
        <dbReference type="RuleBase" id="RU367032"/>
    </source>
</evidence>
<dbReference type="STRING" id="1408163.A0A0F4YRB1"/>
<dbReference type="Pfam" id="PF04695">
    <property type="entry name" value="Pex14_N"/>
    <property type="match status" value="1"/>
</dbReference>
<evidence type="ECO:0000256" key="4">
    <source>
        <dbReference type="ARBA" id="ARBA00029502"/>
    </source>
</evidence>
<comment type="caution">
    <text evidence="10">The sequence shown here is derived from an EMBL/GenBank/DDBJ whole genome shotgun (WGS) entry which is preliminary data.</text>
</comment>
<feature type="compositionally biased region" description="Low complexity" evidence="8">
    <location>
        <begin position="120"/>
        <end position="138"/>
    </location>
</feature>
<dbReference type="GO" id="GO:0016560">
    <property type="term" value="P:protein import into peroxisome matrix, docking"/>
    <property type="evidence" value="ECO:0007669"/>
    <property type="project" value="UniProtKB-UniRule"/>
</dbReference>
<comment type="similarity">
    <text evidence="1 7">Belongs to the peroxin-14 family.</text>
</comment>
<comment type="function">
    <text evidence="7">Component of the PEX13-PEX14 docking complex, a translocon channel that specifically mediates the import of peroxisomal cargo proteins bound to PEX5 receptor. The PEX13-PEX14 docking complex forms a large import pore which can be opened to a diameter of about 9 nm. Mechanistically, PEX5 receptor along with cargo proteins associates with the PEX14 subunit of the PEX13-PEX14 docking complex in the cytosol, leading to the insertion of the receptor into the organelle membrane with the concomitant translocation of the cargo into the peroxisome matrix.</text>
</comment>
<dbReference type="Gene3D" id="1.10.10.10">
    <property type="entry name" value="Winged helix-like DNA-binding domain superfamily/Winged helix DNA-binding domain"/>
    <property type="match status" value="1"/>
</dbReference>
<keyword evidence="2" id="KW-0811">Translocation</keyword>
<feature type="compositionally biased region" description="Polar residues" evidence="8">
    <location>
        <begin position="100"/>
        <end position="112"/>
    </location>
</feature>
<protein>
    <recommendedName>
        <fullName evidence="4 7">Peroxisomal membrane protein PEX14</fullName>
    </recommendedName>
    <alternativeName>
        <fullName evidence="5 7">Peroxin-14</fullName>
    </alternativeName>
</protein>
<feature type="region of interest" description="Disordered" evidence="8">
    <location>
        <begin position="215"/>
        <end position="254"/>
    </location>
</feature>
<evidence type="ECO:0000313" key="10">
    <source>
        <dbReference type="EMBL" id="KKA20784.1"/>
    </source>
</evidence>
<evidence type="ECO:0000256" key="1">
    <source>
        <dbReference type="ARBA" id="ARBA00005443"/>
    </source>
</evidence>
<organism evidence="10 11">
    <name type="scientific">Rasamsonia emersonii (strain ATCC 16479 / CBS 393.64 / IMI 116815)</name>
    <dbReference type="NCBI Taxonomy" id="1408163"/>
    <lineage>
        <taxon>Eukaryota</taxon>
        <taxon>Fungi</taxon>
        <taxon>Dikarya</taxon>
        <taxon>Ascomycota</taxon>
        <taxon>Pezizomycotina</taxon>
        <taxon>Eurotiomycetes</taxon>
        <taxon>Eurotiomycetidae</taxon>
        <taxon>Eurotiales</taxon>
        <taxon>Trichocomaceae</taxon>
        <taxon>Rasamsonia</taxon>
    </lineage>
</organism>
<feature type="region of interest" description="Disordered" evidence="8">
    <location>
        <begin position="1"/>
        <end position="37"/>
    </location>
</feature>
<sequence>MAGPDSRDPAIPEWQRQSGDPAASPEQSSSDNGSSRAALLDQAAKFLQDESIRDAPADRKIAFLESKGLQSDEIQKLLGVGRNPAATNDARPEATEEPNSKPSESTIESLSHQKSRDILPPSQSSTAPPSTTSSSSSSRDVPPIITYPEFLLQPRQPPLVSLRSVLYALYGAAGLGASFYGASEFLVKPMIKSLTSARHELAETAQQNLKKLNEKLEKNVSTIPPYPSRHTSSKTSSDAGEDSTQDAESITSDPTELFHRDIATQTTPDLALGANRSSYFGPMDENEEKNDPTKAVTGHLKRLEILTSHLREFVEDEQKSKTGDDAVRDRLNELHTYLDSLTYLNNPVYNIYGGGDYARSTGSSGRGVRQGEEDAISTFKAEIRSVKGALLSARNFPSGRTAIPSMSR</sequence>
<reference evidence="10 11" key="1">
    <citation type="submission" date="2015-04" db="EMBL/GenBank/DDBJ databases">
        <authorList>
            <person name="Heijne W.H."/>
            <person name="Fedorova N.D."/>
            <person name="Nierman W.C."/>
            <person name="Vollebregt A.W."/>
            <person name="Zhao Z."/>
            <person name="Wu L."/>
            <person name="Kumar M."/>
            <person name="Stam H."/>
            <person name="van den Berg M.A."/>
            <person name="Pel H.J."/>
        </authorList>
    </citation>
    <scope>NUCLEOTIDE SEQUENCE [LARGE SCALE GENOMIC DNA]</scope>
    <source>
        <strain evidence="10 11">CBS 393.64</strain>
    </source>
</reference>
<accession>A0A0F4YRB1</accession>
<feature type="compositionally biased region" description="Polar residues" evidence="8">
    <location>
        <begin position="25"/>
        <end position="35"/>
    </location>
</feature>
<feature type="compositionally biased region" description="Polar residues" evidence="8">
    <location>
        <begin position="229"/>
        <end position="238"/>
    </location>
</feature>
<keyword evidence="7" id="KW-0653">Protein transport</keyword>
<proteinExistence type="inferred from homology"/>
<dbReference type="Proteomes" id="UP000053958">
    <property type="component" value="Unassembled WGS sequence"/>
</dbReference>
<dbReference type="GO" id="GO:0005778">
    <property type="term" value="C:peroxisomal membrane"/>
    <property type="evidence" value="ECO:0007669"/>
    <property type="project" value="UniProtKB-SubCell"/>
</dbReference>
<dbReference type="PANTHER" id="PTHR23058:SF5">
    <property type="entry name" value="PEROXISOMAL MEMBRANE PROTEIN PEX14"/>
    <property type="match status" value="1"/>
</dbReference>
<gene>
    <name evidence="10" type="ORF">T310_5199</name>
</gene>